<dbReference type="SUPFAM" id="SSF161111">
    <property type="entry name" value="Cation efflux protein transmembrane domain-like"/>
    <property type="match status" value="1"/>
</dbReference>
<keyword evidence="7 9" id="KW-0472">Membrane</keyword>
<feature type="region of interest" description="Disordered" evidence="8">
    <location>
        <begin position="137"/>
        <end position="255"/>
    </location>
</feature>
<dbReference type="InterPro" id="IPR027470">
    <property type="entry name" value="Cation_efflux_CTD"/>
</dbReference>
<dbReference type="SUPFAM" id="SSF160240">
    <property type="entry name" value="Cation efflux protein cytoplasmic domain-like"/>
    <property type="match status" value="1"/>
</dbReference>
<dbReference type="SUPFAM" id="SSF56300">
    <property type="entry name" value="Metallo-dependent phosphatases"/>
    <property type="match status" value="1"/>
</dbReference>
<evidence type="ECO:0000259" key="10">
    <source>
        <dbReference type="Pfam" id="PF01545"/>
    </source>
</evidence>
<evidence type="ECO:0000256" key="6">
    <source>
        <dbReference type="ARBA" id="ARBA00022989"/>
    </source>
</evidence>
<dbReference type="RefSeq" id="XP_013323627.1">
    <property type="nucleotide sequence ID" value="XM_013468173.1"/>
</dbReference>
<dbReference type="InterPro" id="IPR058533">
    <property type="entry name" value="Cation_efflux_TM"/>
</dbReference>
<proteinExistence type="inferred from homology"/>
<evidence type="ECO:0000256" key="7">
    <source>
        <dbReference type="ARBA" id="ARBA00023136"/>
    </source>
</evidence>
<evidence type="ECO:0000256" key="9">
    <source>
        <dbReference type="SAM" id="Phobius"/>
    </source>
</evidence>
<dbReference type="GO" id="GO:0016020">
    <property type="term" value="C:membrane"/>
    <property type="evidence" value="ECO:0007669"/>
    <property type="project" value="UniProtKB-SubCell"/>
</dbReference>
<feature type="region of interest" description="Disordered" evidence="8">
    <location>
        <begin position="1180"/>
        <end position="1202"/>
    </location>
</feature>
<feature type="domain" description="Cation efflux protein cytoplasmic" evidence="11">
    <location>
        <begin position="423"/>
        <end position="499"/>
    </location>
</feature>
<accession>A0A0F4YFW6</accession>
<dbReference type="FunFam" id="1.20.1510.10:FF:000026">
    <property type="entry name" value="Zinc/cadmium resistance protein-like protein"/>
    <property type="match status" value="1"/>
</dbReference>
<feature type="compositionally biased region" description="Basic and acidic residues" evidence="8">
    <location>
        <begin position="137"/>
        <end position="153"/>
    </location>
</feature>
<evidence type="ECO:0000256" key="5">
    <source>
        <dbReference type="ARBA" id="ARBA00022833"/>
    </source>
</evidence>
<evidence type="ECO:0000313" key="12">
    <source>
        <dbReference type="EMBL" id="KKA17015.1"/>
    </source>
</evidence>
<feature type="domain" description="Cation efflux protein transmembrane" evidence="10">
    <location>
        <begin position="10"/>
        <end position="139"/>
    </location>
</feature>
<evidence type="ECO:0000256" key="4">
    <source>
        <dbReference type="ARBA" id="ARBA00022692"/>
    </source>
</evidence>
<evidence type="ECO:0000256" key="1">
    <source>
        <dbReference type="ARBA" id="ARBA00004141"/>
    </source>
</evidence>
<feature type="transmembrane region" description="Helical" evidence="9">
    <location>
        <begin position="12"/>
        <end position="34"/>
    </location>
</feature>
<dbReference type="PANTHER" id="PTHR45820:SF4">
    <property type="entry name" value="ZINC TRANSPORTER 63C, ISOFORM F"/>
    <property type="match status" value="1"/>
</dbReference>
<dbReference type="Gene3D" id="1.20.1510.10">
    <property type="entry name" value="Cation efflux protein transmembrane domain"/>
    <property type="match status" value="2"/>
</dbReference>
<feature type="transmembrane region" description="Helical" evidence="9">
    <location>
        <begin position="392"/>
        <end position="409"/>
    </location>
</feature>
<feature type="transmembrane region" description="Helical" evidence="9">
    <location>
        <begin position="111"/>
        <end position="132"/>
    </location>
</feature>
<dbReference type="InterPro" id="IPR029052">
    <property type="entry name" value="Metallo-depent_PP-like"/>
</dbReference>
<keyword evidence="13" id="KW-1185">Reference proteome</keyword>
<feature type="region of interest" description="Disordered" evidence="8">
    <location>
        <begin position="899"/>
        <end position="921"/>
    </location>
</feature>
<keyword evidence="6 9" id="KW-1133">Transmembrane helix</keyword>
<dbReference type="Pfam" id="PF01545">
    <property type="entry name" value="Cation_efflux"/>
    <property type="match status" value="2"/>
</dbReference>
<feature type="compositionally biased region" description="Low complexity" evidence="8">
    <location>
        <begin position="1181"/>
        <end position="1201"/>
    </location>
</feature>
<dbReference type="Proteomes" id="UP000053958">
    <property type="component" value="Unassembled WGS sequence"/>
</dbReference>
<feature type="transmembrane region" description="Helical" evidence="9">
    <location>
        <begin position="357"/>
        <end position="380"/>
    </location>
</feature>
<reference evidence="12 13" key="1">
    <citation type="submission" date="2015-04" db="EMBL/GenBank/DDBJ databases">
        <authorList>
            <person name="Heijne W.H."/>
            <person name="Fedorova N.D."/>
            <person name="Nierman W.C."/>
            <person name="Vollebregt A.W."/>
            <person name="Zhao Z."/>
            <person name="Wu L."/>
            <person name="Kumar M."/>
            <person name="Stam H."/>
            <person name="van den Berg M.A."/>
            <person name="Pel H.J."/>
        </authorList>
    </citation>
    <scope>NUCLEOTIDE SEQUENCE [LARGE SCALE GENOMIC DNA]</scope>
    <source>
        <strain evidence="12 13">CBS 393.64</strain>
    </source>
</reference>
<feature type="compositionally biased region" description="Basic and acidic residues" evidence="8">
    <location>
        <begin position="204"/>
        <end position="214"/>
    </location>
</feature>
<dbReference type="GO" id="GO:0005385">
    <property type="term" value="F:zinc ion transmembrane transporter activity"/>
    <property type="evidence" value="ECO:0007669"/>
    <property type="project" value="TreeGrafter"/>
</dbReference>
<feature type="region of interest" description="Disordered" evidence="8">
    <location>
        <begin position="275"/>
        <end position="348"/>
    </location>
</feature>
<dbReference type="EMBL" id="LASV01000721">
    <property type="protein sequence ID" value="KKA17015.1"/>
    <property type="molecule type" value="Genomic_DNA"/>
</dbReference>
<dbReference type="NCBIfam" id="TIGR01297">
    <property type="entry name" value="CDF"/>
    <property type="match status" value="2"/>
</dbReference>
<dbReference type="PANTHER" id="PTHR45820">
    <property type="entry name" value="FI23527P1"/>
    <property type="match status" value="1"/>
</dbReference>
<keyword evidence="5" id="KW-0862">Zinc</keyword>
<sequence>MALSKSTRIITLLVIDTLFFLLELVVGYAVHSLALVADSFHMLNDVLSLIVGLWAVKVANRETNSKMYTYGWQRAETLGALINGVFLVALCMSIFLEAIQRLVEPQEVKNPKLVCVVGCFGLLSNILGLVLFHDHSHGHGHDHGHPHGAKGDLDAAEQGYGEEQSTPQMADQRGTVASVMPENVVGVRRSDGPDVGEGPQPYGDRVRRFTRTDETSSTVAEPTPVAPRRTREGEIHHRQSRRLSGSRPRGFGSLDNIHVHPATRWQDIIAASRFDDEESLESEEDSQGEGVAAPVSERSNLLRHKDRAANYTDETATATPKPRKSLDSDVHGTHYHAQPKTGDKKGHSHGDLNMKGVFLHVMGDALGNIGVIASALVIWLTDYDWRYYVDPGISLVITVIILCSAIPLCQAASRILLQAVPAGMSIDHIKEDIERLPGVVSCHHLHVWQLSDTKLVASLHIKIDCQIKDEGSERYMRLARQVRKCLHAYGIHSSTIQPEFTTDSDTEDTYGQLISRPGSGDGDVSSTMLPSRAASFRDEPSACLLECGDECRGGGQCCPKPNNKYYPYQYHGAEASWLATRVVCHDGIDELRVSPRQPRRCHAASLVLPEPYRRTAQFVSSGARCPSDGGAGLDRRHSESLRVWRQEESGPEWVLAGTEVACAARILRREPPDLDMDRHAEVGGEDRLLGKRLELLVGDVGEMGESSNCPFLLPGPSRILTVLFQPPNAAPHHVVFVADPQLVDPHTYPGRPWPLSTLTVLYTDQYLRRAFSSIENTLVPDTVFFLGDLFDGGREWATSTSSSPDKRYKKYGDKFWLKEYDRFARIFFRTWNERKARSGADPRGRKLVASLPGNHDLGFGNGIQDPVRRRFQAYFGRGNRIDIVGNHTFVSVDTVSLSAMDQPDPETGSSGNGAGDGHQPNAQIWSATEDFLNGVKAQKARLETEELRLLRNQSEGYVFRAGVVDPSVNTVYQMREVLSPGFPTILLTHVPLYRKPATPCGPLRERYPPSSTDPYPEEDEQNALKIHGGYQYQNVLTPAISNELISKVGPEIAHIYSGDDHDYCEIAHREFSGSPKEITVKSLSWAMGVRRPGFLMTTLWNPIDPDTGRPLDGGSSSPTLQNHLCLLPDQLSVFIRYGSLFVLTLVVLLIRSVVVTFLLDGNKPSAVEATLPYTERRVFHSPSAGSGSPSTSVSSSTSCSAELEPRLSSRGLIREAKNAEDLHSARYYSQDDDVHSSTQRYHDWKRADGEKWKPSRHRSGPASAWEEFVRSVKHVAVVVLPYYLWLIWRCTAEHYSGIFA</sequence>
<dbReference type="InterPro" id="IPR002524">
    <property type="entry name" value="Cation_efflux"/>
</dbReference>
<comment type="caution">
    <text evidence="12">The sequence shown here is derived from an EMBL/GenBank/DDBJ whole genome shotgun (WGS) entry which is preliminary data.</text>
</comment>
<feature type="transmembrane region" description="Helical" evidence="9">
    <location>
        <begin position="80"/>
        <end position="99"/>
    </location>
</feature>
<dbReference type="FunFam" id="1.20.1510.10:FF:000021">
    <property type="entry name" value="Solute carrier family 30 (Zinc transporter), member 1"/>
    <property type="match status" value="1"/>
</dbReference>
<gene>
    <name evidence="12" type="ORF">T310_9383</name>
</gene>
<dbReference type="Pfam" id="PF16916">
    <property type="entry name" value="ZT_dimer"/>
    <property type="match status" value="1"/>
</dbReference>
<comment type="similarity">
    <text evidence="2">Belongs to the cation diffusion facilitator (CDF) transporter (TC 2.A.4) family. SLC30A subfamily.</text>
</comment>
<feature type="compositionally biased region" description="Acidic residues" evidence="8">
    <location>
        <begin position="275"/>
        <end position="287"/>
    </location>
</feature>
<keyword evidence="4 9" id="KW-0812">Transmembrane</keyword>
<evidence type="ECO:0000313" key="13">
    <source>
        <dbReference type="Proteomes" id="UP000053958"/>
    </source>
</evidence>
<protein>
    <submittedName>
        <fullName evidence="12">Zinc/cadmium resistance protein</fullName>
    </submittedName>
</protein>
<feature type="transmembrane region" description="Helical" evidence="9">
    <location>
        <begin position="1140"/>
        <end position="1159"/>
    </location>
</feature>
<dbReference type="GO" id="GO:0006882">
    <property type="term" value="P:intracellular zinc ion homeostasis"/>
    <property type="evidence" value="ECO:0007669"/>
    <property type="project" value="TreeGrafter"/>
</dbReference>
<dbReference type="STRING" id="1408163.A0A0F4YFW6"/>
<dbReference type="OrthoDB" id="5977743at2759"/>
<dbReference type="InterPro" id="IPR027469">
    <property type="entry name" value="Cation_efflux_TMD_sf"/>
</dbReference>
<evidence type="ECO:0000256" key="2">
    <source>
        <dbReference type="ARBA" id="ARBA00008873"/>
    </source>
</evidence>
<evidence type="ECO:0000256" key="3">
    <source>
        <dbReference type="ARBA" id="ARBA00022448"/>
    </source>
</evidence>
<keyword evidence="3" id="KW-0813">Transport</keyword>
<evidence type="ECO:0000259" key="11">
    <source>
        <dbReference type="Pfam" id="PF16916"/>
    </source>
</evidence>
<name>A0A0F4YFW6_RASE3</name>
<comment type="subcellular location">
    <subcellularLocation>
        <location evidence="1">Membrane</location>
        <topology evidence="1">Multi-pass membrane protein</topology>
    </subcellularLocation>
</comment>
<evidence type="ECO:0000256" key="8">
    <source>
        <dbReference type="SAM" id="MobiDB-lite"/>
    </source>
</evidence>
<dbReference type="InterPro" id="IPR036837">
    <property type="entry name" value="Cation_efflux_CTD_sf"/>
</dbReference>
<feature type="domain" description="Cation efflux protein transmembrane" evidence="10">
    <location>
        <begin position="344"/>
        <end position="417"/>
    </location>
</feature>
<organism evidence="12 13">
    <name type="scientific">Rasamsonia emersonii (strain ATCC 16479 / CBS 393.64 / IMI 116815)</name>
    <dbReference type="NCBI Taxonomy" id="1408163"/>
    <lineage>
        <taxon>Eukaryota</taxon>
        <taxon>Fungi</taxon>
        <taxon>Dikarya</taxon>
        <taxon>Ascomycota</taxon>
        <taxon>Pezizomycotina</taxon>
        <taxon>Eurotiomycetes</taxon>
        <taxon>Eurotiomycetidae</taxon>
        <taxon>Eurotiales</taxon>
        <taxon>Trichocomaceae</taxon>
        <taxon>Rasamsonia</taxon>
    </lineage>
</organism>
<dbReference type="GeneID" id="25321321"/>